<dbReference type="EMBL" id="BNCP01000019">
    <property type="protein sequence ID" value="GIL80768.1"/>
    <property type="molecule type" value="Genomic_DNA"/>
</dbReference>
<gene>
    <name evidence="4" type="ORF">Vretifemale_9816</name>
    <name evidence="5" type="ORF">Vretimale_9128</name>
</gene>
<dbReference type="Proteomes" id="UP000747110">
    <property type="component" value="Unassembled WGS sequence"/>
</dbReference>
<evidence type="ECO:0000313" key="5">
    <source>
        <dbReference type="EMBL" id="GIM04578.1"/>
    </source>
</evidence>
<dbReference type="EMBL" id="BNCQ01000016">
    <property type="protein sequence ID" value="GIM04578.1"/>
    <property type="molecule type" value="Genomic_DNA"/>
</dbReference>
<dbReference type="GO" id="GO:0070682">
    <property type="term" value="P:proteasome regulatory particle assembly"/>
    <property type="evidence" value="ECO:0007669"/>
    <property type="project" value="InterPro"/>
</dbReference>
<proteinExistence type="predicted"/>
<dbReference type="InterPro" id="IPR040815">
    <property type="entry name" value="Nas2_N"/>
</dbReference>
<dbReference type="AlphaFoldDB" id="A0A8J4LQ15"/>
<dbReference type="Gene3D" id="6.10.140.1710">
    <property type="match status" value="1"/>
</dbReference>
<evidence type="ECO:0000313" key="7">
    <source>
        <dbReference type="Proteomes" id="UP000747110"/>
    </source>
</evidence>
<evidence type="ECO:0000256" key="2">
    <source>
        <dbReference type="SAM" id="MobiDB-lite"/>
    </source>
</evidence>
<dbReference type="InterPro" id="IPR035269">
    <property type="entry name" value="PSMD9"/>
</dbReference>
<dbReference type="Proteomes" id="UP000722791">
    <property type="component" value="Unassembled WGS sequence"/>
</dbReference>
<dbReference type="OrthoDB" id="72325at2759"/>
<feature type="region of interest" description="Disordered" evidence="2">
    <location>
        <begin position="1"/>
        <end position="29"/>
    </location>
</feature>
<dbReference type="InterPro" id="IPR036034">
    <property type="entry name" value="PDZ_sf"/>
</dbReference>
<evidence type="ECO:0000313" key="6">
    <source>
        <dbReference type="Proteomes" id="UP000722791"/>
    </source>
</evidence>
<accession>A0A8J4LQ15</accession>
<dbReference type="SUPFAM" id="SSF50156">
    <property type="entry name" value="PDZ domain-like"/>
    <property type="match status" value="1"/>
</dbReference>
<protein>
    <recommendedName>
        <fullName evidence="3">Nas2 N-terminal domain-containing protein</fullName>
    </recommendedName>
</protein>
<organism evidence="5 6">
    <name type="scientific">Volvox reticuliferus</name>
    <dbReference type="NCBI Taxonomy" id="1737510"/>
    <lineage>
        <taxon>Eukaryota</taxon>
        <taxon>Viridiplantae</taxon>
        <taxon>Chlorophyta</taxon>
        <taxon>core chlorophytes</taxon>
        <taxon>Chlorophyceae</taxon>
        <taxon>CS clade</taxon>
        <taxon>Chlamydomonadales</taxon>
        <taxon>Volvocaceae</taxon>
        <taxon>Volvox</taxon>
    </lineage>
</organism>
<dbReference type="Gene3D" id="2.30.42.10">
    <property type="match status" value="1"/>
</dbReference>
<comment type="caution">
    <text evidence="5">The sequence shown here is derived from an EMBL/GenBank/DDBJ whole genome shotgun (WGS) entry which is preliminary data.</text>
</comment>
<keyword evidence="7" id="KW-1185">Reference proteome</keyword>
<dbReference type="Pfam" id="PF18265">
    <property type="entry name" value="Nas2_N"/>
    <property type="match status" value="1"/>
</dbReference>
<dbReference type="FunFam" id="2.30.42.10:FF:000107">
    <property type="entry name" value="26S proteasome non-ATPase regulatory subunit 9"/>
    <property type="match status" value="1"/>
</dbReference>
<reference evidence="5" key="1">
    <citation type="journal article" date="2021" name="Proc. Natl. Acad. Sci. U.S.A.">
        <title>Three genomes in the algal genus Volvox reveal the fate of a haploid sex-determining region after a transition to homothallism.</title>
        <authorList>
            <person name="Yamamoto K."/>
            <person name="Hamaji T."/>
            <person name="Kawai-Toyooka H."/>
            <person name="Matsuzaki R."/>
            <person name="Takahashi F."/>
            <person name="Nishimura Y."/>
            <person name="Kawachi M."/>
            <person name="Noguchi H."/>
            <person name="Minakuchi Y."/>
            <person name="Umen J.G."/>
            <person name="Toyoda A."/>
            <person name="Nozaki H."/>
        </authorList>
    </citation>
    <scope>NUCLEOTIDE SEQUENCE</scope>
    <source>
        <strain evidence="5">NIES-3785</strain>
        <strain evidence="4">NIES-3786</strain>
    </source>
</reference>
<dbReference type="GO" id="GO:0005634">
    <property type="term" value="C:nucleus"/>
    <property type="evidence" value="ECO:0007669"/>
    <property type="project" value="TreeGrafter"/>
</dbReference>
<sequence length="317" mass="31920">MCTATTSSYSSLSIGNQNNMSSQRSSAAQIRQELRDLDLQRKALEEEIALLSGRLNAPGQPGIKGSLLDKQGFPRADIDVVQVRRDRNRIICLTNDQKALTDELAKLLGDLHEAVRSEGTARGGSSSSQRNGMDHMAVNGNGNGAAGTVFAASESACGAAGGSGVGETTGVSQPVIAVAAAVDSVGGGAAAMVVDDADGATTASDRCASSCVLADSARMLAPFALVDEVSGGSPAEAAGLQVGDLLCSFGDVSAAASSASSGPATGSLLQQIAAVLGASEGRPVTAQVLRQGTALKISLTPARWSGRGLLGCHLRPL</sequence>
<keyword evidence="1" id="KW-0143">Chaperone</keyword>
<feature type="domain" description="Nas2 N-terminal" evidence="3">
    <location>
        <begin position="34"/>
        <end position="113"/>
    </location>
</feature>
<dbReference type="PANTHER" id="PTHR12651:SF1">
    <property type="entry name" value="26S PROTEASOME NON-ATPASE REGULATORY SUBUNIT 9"/>
    <property type="match status" value="1"/>
</dbReference>
<dbReference type="GO" id="GO:0005737">
    <property type="term" value="C:cytoplasm"/>
    <property type="evidence" value="ECO:0007669"/>
    <property type="project" value="TreeGrafter"/>
</dbReference>
<evidence type="ECO:0000259" key="3">
    <source>
        <dbReference type="Pfam" id="PF18265"/>
    </source>
</evidence>
<evidence type="ECO:0000313" key="4">
    <source>
        <dbReference type="EMBL" id="GIL80768.1"/>
    </source>
</evidence>
<name>A0A8J4LQ15_9CHLO</name>
<feature type="compositionally biased region" description="Polar residues" evidence="2">
    <location>
        <begin position="1"/>
        <end position="20"/>
    </location>
</feature>
<evidence type="ECO:0000256" key="1">
    <source>
        <dbReference type="ARBA" id="ARBA00023186"/>
    </source>
</evidence>
<dbReference type="PANTHER" id="PTHR12651">
    <property type="entry name" value="26S PROTEASOME NON-ATPASE REGULATORY SUBUNIT 9"/>
    <property type="match status" value="1"/>
</dbReference>